<dbReference type="InterPro" id="IPR008978">
    <property type="entry name" value="HSP20-like_chaperone"/>
</dbReference>
<comment type="similarity">
    <text evidence="1 2">Belongs to the small heat shock protein (HSP20) family.</text>
</comment>
<dbReference type="CDD" id="cd06464">
    <property type="entry name" value="ACD_sHsps-like"/>
    <property type="match status" value="1"/>
</dbReference>
<dbReference type="Pfam" id="PF00011">
    <property type="entry name" value="HSP20"/>
    <property type="match status" value="1"/>
</dbReference>
<evidence type="ECO:0000313" key="5">
    <source>
        <dbReference type="Proteomes" id="UP001183643"/>
    </source>
</evidence>
<evidence type="ECO:0000259" key="3">
    <source>
        <dbReference type="PROSITE" id="PS01031"/>
    </source>
</evidence>
<evidence type="ECO:0000256" key="1">
    <source>
        <dbReference type="PROSITE-ProRule" id="PRU00285"/>
    </source>
</evidence>
<name>A0AAE3YL30_9ACTN</name>
<sequence>MSNTLWTRRDPFAEFDALVRNAFSPVATSRPAGFTPAAEVLRDGDDAVVRLELPGVDAENDVAVEVDGGRLTVRGERRDERAEQRDGRSLREVRYGAFRRSFGLPAHVTSEAVSATYDAGVLSVRVAGAYAGREARRIPVTAGAAATPVAAVEAAPEDRAA</sequence>
<dbReference type="Proteomes" id="UP001183643">
    <property type="component" value="Unassembled WGS sequence"/>
</dbReference>
<dbReference type="PANTHER" id="PTHR11527">
    <property type="entry name" value="HEAT-SHOCK PROTEIN 20 FAMILY MEMBER"/>
    <property type="match status" value="1"/>
</dbReference>
<protein>
    <submittedName>
        <fullName evidence="4">HSP20 family molecular chaperone IbpA</fullName>
    </submittedName>
</protein>
<organism evidence="4 5">
    <name type="scientific">Catenuloplanes atrovinosus</name>
    <dbReference type="NCBI Taxonomy" id="137266"/>
    <lineage>
        <taxon>Bacteria</taxon>
        <taxon>Bacillati</taxon>
        <taxon>Actinomycetota</taxon>
        <taxon>Actinomycetes</taxon>
        <taxon>Micromonosporales</taxon>
        <taxon>Micromonosporaceae</taxon>
        <taxon>Catenuloplanes</taxon>
    </lineage>
</organism>
<gene>
    <name evidence="4" type="ORF">J2S41_001675</name>
</gene>
<feature type="domain" description="SHSP" evidence="3">
    <location>
        <begin position="28"/>
        <end position="143"/>
    </location>
</feature>
<dbReference type="EMBL" id="JAVDYB010000001">
    <property type="protein sequence ID" value="MDR7274897.1"/>
    <property type="molecule type" value="Genomic_DNA"/>
</dbReference>
<dbReference type="InterPro" id="IPR002068">
    <property type="entry name" value="A-crystallin/Hsp20_dom"/>
</dbReference>
<dbReference type="InterPro" id="IPR031107">
    <property type="entry name" value="Small_HSP"/>
</dbReference>
<dbReference type="Gene3D" id="2.60.40.790">
    <property type="match status" value="1"/>
</dbReference>
<accession>A0AAE3YL30</accession>
<evidence type="ECO:0000256" key="2">
    <source>
        <dbReference type="RuleBase" id="RU003616"/>
    </source>
</evidence>
<dbReference type="PROSITE" id="PS01031">
    <property type="entry name" value="SHSP"/>
    <property type="match status" value="1"/>
</dbReference>
<dbReference type="SUPFAM" id="SSF49764">
    <property type="entry name" value="HSP20-like chaperones"/>
    <property type="match status" value="1"/>
</dbReference>
<proteinExistence type="inferred from homology"/>
<comment type="caution">
    <text evidence="4">The sequence shown here is derived from an EMBL/GenBank/DDBJ whole genome shotgun (WGS) entry which is preliminary data.</text>
</comment>
<reference evidence="4" key="1">
    <citation type="submission" date="2023-07" db="EMBL/GenBank/DDBJ databases">
        <title>Sequencing the genomes of 1000 actinobacteria strains.</title>
        <authorList>
            <person name="Klenk H.-P."/>
        </authorList>
    </citation>
    <scope>NUCLEOTIDE SEQUENCE</scope>
    <source>
        <strain evidence="4">DSM 44707</strain>
    </source>
</reference>
<dbReference type="RefSeq" id="WP_310365175.1">
    <property type="nucleotide sequence ID" value="NZ_JAVDYB010000001.1"/>
</dbReference>
<dbReference type="AlphaFoldDB" id="A0AAE3YL30"/>
<evidence type="ECO:0000313" key="4">
    <source>
        <dbReference type="EMBL" id="MDR7274897.1"/>
    </source>
</evidence>
<keyword evidence="5" id="KW-1185">Reference proteome</keyword>